<reference evidence="1" key="1">
    <citation type="submission" date="2019-08" db="EMBL/GenBank/DDBJ databases">
        <authorList>
            <person name="Kucharzyk K."/>
            <person name="Murdoch R.W."/>
            <person name="Higgins S."/>
            <person name="Loffler F."/>
        </authorList>
    </citation>
    <scope>NUCLEOTIDE SEQUENCE</scope>
</reference>
<name>A0A645J6G5_9ZZZZ</name>
<accession>A0A645J6G5</accession>
<proteinExistence type="predicted"/>
<evidence type="ECO:0000313" key="1">
    <source>
        <dbReference type="EMBL" id="MPN56064.1"/>
    </source>
</evidence>
<dbReference type="EMBL" id="VSSQ01125999">
    <property type="protein sequence ID" value="MPN56064.1"/>
    <property type="molecule type" value="Genomic_DNA"/>
</dbReference>
<organism evidence="1">
    <name type="scientific">bioreactor metagenome</name>
    <dbReference type="NCBI Taxonomy" id="1076179"/>
    <lineage>
        <taxon>unclassified sequences</taxon>
        <taxon>metagenomes</taxon>
        <taxon>ecological metagenomes</taxon>
    </lineage>
</organism>
<protein>
    <submittedName>
        <fullName evidence="1">Uncharacterized protein</fullName>
    </submittedName>
</protein>
<sequence length="42" mass="4787">MPNAEALLLIHNKQAQILEFYGSSQELMGAYDLVHFACFKPF</sequence>
<comment type="caution">
    <text evidence="1">The sequence shown here is derived from an EMBL/GenBank/DDBJ whole genome shotgun (WGS) entry which is preliminary data.</text>
</comment>
<gene>
    <name evidence="1" type="ORF">SDC9_203750</name>
</gene>
<dbReference type="AlphaFoldDB" id="A0A645J6G5"/>